<keyword evidence="9 10" id="KW-0998">Cell outer membrane</keyword>
<dbReference type="InterPro" id="IPR036942">
    <property type="entry name" value="Beta-barrel_TonB_sf"/>
</dbReference>
<dbReference type="InterPro" id="IPR012910">
    <property type="entry name" value="Plug_dom"/>
</dbReference>
<evidence type="ECO:0000256" key="4">
    <source>
        <dbReference type="ARBA" id="ARBA00022692"/>
    </source>
</evidence>
<dbReference type="RefSeq" id="WP_170923661.1">
    <property type="nucleotide sequence ID" value="NZ_FWXY01000001.1"/>
</dbReference>
<dbReference type="GO" id="GO:0009279">
    <property type="term" value="C:cell outer membrane"/>
    <property type="evidence" value="ECO:0007669"/>
    <property type="project" value="UniProtKB-SubCell"/>
</dbReference>
<evidence type="ECO:0000313" key="15">
    <source>
        <dbReference type="Proteomes" id="UP000192418"/>
    </source>
</evidence>
<keyword evidence="15" id="KW-1185">Reference proteome</keyword>
<dbReference type="PROSITE" id="PS52016">
    <property type="entry name" value="TONB_DEPENDENT_REC_3"/>
    <property type="match status" value="1"/>
</dbReference>
<evidence type="ECO:0000313" key="14">
    <source>
        <dbReference type="EMBL" id="SMC39375.1"/>
    </source>
</evidence>
<evidence type="ECO:0000256" key="8">
    <source>
        <dbReference type="ARBA" id="ARBA00023170"/>
    </source>
</evidence>
<keyword evidence="7 10" id="KW-0472">Membrane</keyword>
<name>A0A1W1YT30_9BACT</name>
<sequence>MIPSQTIHIPGFRPGLTLWQIRICPVDIVTLLLTVLFILGPITVRADHSQTKNPKASTTKANTAMTPAVTLEAVTVVSRKIDDYIHKNPNQVVSMDAKEMAQRNFLEAYDVLSSMPGVDVRRGSSGMGARISIRGGGGSGSVLVLVDGRPMNTGQFSGVDLGSIPMDIIKKITVFKPPAPVWLGPGSSAGAIYIETKQGKAAKTATSSGRLRTGAGSFGRFDLNGSWKTSWEKSNLLLAAGYGHRDGKRENSQRDKGHFSFNWDKETQSLVNVQVNGKYYLSNHGISGPTYNPTPHAHQRYEKGGLDMKIKGFMGDTLDYELKAFGDFTDLEDTSNTGEKANLDSFSTGGGGEIFWNNEAGDKELRMGTLIKTEQVDQTLTGEHDRTQVSLHAMHTMKFNPFILTMGARGDYSNDFDFSPAGNLGLSYEIMPDLLMKTSLGYTTNLPSFGQLYQPSHGSIDQVRGNPDLKEEKITSWTLGIQKNFKKKSYMELVAFRTDSRDLIKYQRGADLISRPENVDKAWKQGVEVTFKYKLGKGLSLDLNHVWQDTENEDNGKELSYAPDHSFKATLKSKLKRGTRLESSLRAYSCQFTDTDNTEAEAIHGYATVDAKVIEPIHICKRSGEVYLHLMNLLDRDYSSHYGYPDDGFRFVCGLNLNF</sequence>
<proteinExistence type="inferred from homology"/>
<evidence type="ECO:0000256" key="5">
    <source>
        <dbReference type="ARBA" id="ARBA00022729"/>
    </source>
</evidence>
<dbReference type="InterPro" id="IPR000531">
    <property type="entry name" value="Beta-barrel_TonB"/>
</dbReference>
<dbReference type="Pfam" id="PF00593">
    <property type="entry name" value="TonB_dep_Rec_b-barrel"/>
    <property type="match status" value="1"/>
</dbReference>
<dbReference type="Gene3D" id="2.170.130.10">
    <property type="entry name" value="TonB-dependent receptor, plug domain"/>
    <property type="match status" value="1"/>
</dbReference>
<evidence type="ECO:0000256" key="11">
    <source>
        <dbReference type="RuleBase" id="RU003357"/>
    </source>
</evidence>
<evidence type="ECO:0000256" key="2">
    <source>
        <dbReference type="ARBA" id="ARBA00022448"/>
    </source>
</evidence>
<dbReference type="InterPro" id="IPR037066">
    <property type="entry name" value="Plug_dom_sf"/>
</dbReference>
<dbReference type="Pfam" id="PF07715">
    <property type="entry name" value="Plug"/>
    <property type="match status" value="1"/>
</dbReference>
<dbReference type="PANTHER" id="PTHR30069:SF29">
    <property type="entry name" value="HEMOGLOBIN AND HEMOGLOBIN-HAPTOGLOBIN-BINDING PROTEIN 1-RELATED"/>
    <property type="match status" value="1"/>
</dbReference>
<dbReference type="STRING" id="1121400.SAMN02746065_101348"/>
<dbReference type="InterPro" id="IPR039426">
    <property type="entry name" value="TonB-dep_rcpt-like"/>
</dbReference>
<comment type="similarity">
    <text evidence="10 11">Belongs to the TonB-dependent receptor family.</text>
</comment>
<evidence type="ECO:0000259" key="13">
    <source>
        <dbReference type="Pfam" id="PF07715"/>
    </source>
</evidence>
<dbReference type="PANTHER" id="PTHR30069">
    <property type="entry name" value="TONB-DEPENDENT OUTER MEMBRANE RECEPTOR"/>
    <property type="match status" value="1"/>
</dbReference>
<evidence type="ECO:0000256" key="7">
    <source>
        <dbReference type="ARBA" id="ARBA00023136"/>
    </source>
</evidence>
<dbReference type="SUPFAM" id="SSF56935">
    <property type="entry name" value="Porins"/>
    <property type="match status" value="1"/>
</dbReference>
<dbReference type="Gene3D" id="2.40.170.20">
    <property type="entry name" value="TonB-dependent receptor, beta-barrel domain"/>
    <property type="match status" value="1"/>
</dbReference>
<feature type="domain" description="TonB-dependent receptor-like beta-barrel" evidence="12">
    <location>
        <begin position="209"/>
        <end position="612"/>
    </location>
</feature>
<dbReference type="EMBL" id="FWXY01000001">
    <property type="protein sequence ID" value="SMC39375.1"/>
    <property type="molecule type" value="Genomic_DNA"/>
</dbReference>
<keyword evidence="2 10" id="KW-0813">Transport</keyword>
<keyword evidence="8" id="KW-0675">Receptor</keyword>
<gene>
    <name evidence="14" type="ORF">SAMN02746065_101348</name>
</gene>
<keyword evidence="6 11" id="KW-0798">TonB box</keyword>
<organism evidence="14 15">
    <name type="scientific">Desulfocicer vacuolatum DSM 3385</name>
    <dbReference type="NCBI Taxonomy" id="1121400"/>
    <lineage>
        <taxon>Bacteria</taxon>
        <taxon>Pseudomonadati</taxon>
        <taxon>Thermodesulfobacteriota</taxon>
        <taxon>Desulfobacteria</taxon>
        <taxon>Desulfobacterales</taxon>
        <taxon>Desulfobacteraceae</taxon>
        <taxon>Desulfocicer</taxon>
    </lineage>
</organism>
<dbReference type="Proteomes" id="UP000192418">
    <property type="component" value="Unassembled WGS sequence"/>
</dbReference>
<accession>A0A1W1YT30</accession>
<feature type="domain" description="TonB-dependent receptor plug" evidence="13">
    <location>
        <begin position="88"/>
        <end position="191"/>
    </location>
</feature>
<comment type="subcellular location">
    <subcellularLocation>
        <location evidence="1 10">Cell outer membrane</location>
        <topology evidence="1 10">Multi-pass membrane protein</topology>
    </subcellularLocation>
</comment>
<dbReference type="GO" id="GO:0015344">
    <property type="term" value="F:siderophore uptake transmembrane transporter activity"/>
    <property type="evidence" value="ECO:0007669"/>
    <property type="project" value="TreeGrafter"/>
</dbReference>
<evidence type="ECO:0000259" key="12">
    <source>
        <dbReference type="Pfam" id="PF00593"/>
    </source>
</evidence>
<evidence type="ECO:0000256" key="3">
    <source>
        <dbReference type="ARBA" id="ARBA00022452"/>
    </source>
</evidence>
<evidence type="ECO:0000256" key="9">
    <source>
        <dbReference type="ARBA" id="ARBA00023237"/>
    </source>
</evidence>
<evidence type="ECO:0000256" key="10">
    <source>
        <dbReference type="PROSITE-ProRule" id="PRU01360"/>
    </source>
</evidence>
<dbReference type="AlphaFoldDB" id="A0A1W1YT30"/>
<reference evidence="14 15" key="1">
    <citation type="submission" date="2017-04" db="EMBL/GenBank/DDBJ databases">
        <authorList>
            <person name="Afonso C.L."/>
            <person name="Miller P.J."/>
            <person name="Scott M.A."/>
            <person name="Spackman E."/>
            <person name="Goraichik I."/>
            <person name="Dimitrov K.M."/>
            <person name="Suarez D.L."/>
            <person name="Swayne D.E."/>
        </authorList>
    </citation>
    <scope>NUCLEOTIDE SEQUENCE [LARGE SCALE GENOMIC DNA]</scope>
    <source>
        <strain evidence="14 15">DSM 3385</strain>
    </source>
</reference>
<protein>
    <submittedName>
        <fullName evidence="14">Iron complex outermembrane recepter protein</fullName>
    </submittedName>
</protein>
<dbReference type="GO" id="GO:0044718">
    <property type="term" value="P:siderophore transmembrane transport"/>
    <property type="evidence" value="ECO:0007669"/>
    <property type="project" value="TreeGrafter"/>
</dbReference>
<evidence type="ECO:0000256" key="6">
    <source>
        <dbReference type="ARBA" id="ARBA00023077"/>
    </source>
</evidence>
<keyword evidence="4 10" id="KW-0812">Transmembrane</keyword>
<keyword evidence="5" id="KW-0732">Signal</keyword>
<evidence type="ECO:0000256" key="1">
    <source>
        <dbReference type="ARBA" id="ARBA00004571"/>
    </source>
</evidence>
<keyword evidence="3 10" id="KW-1134">Transmembrane beta strand</keyword>